<organism evidence="1 2">
    <name type="scientific">Candidatus Yanofskybacteria bacterium GW2011_GWE2_40_11</name>
    <dbReference type="NCBI Taxonomy" id="1619033"/>
    <lineage>
        <taxon>Bacteria</taxon>
        <taxon>Candidatus Yanofskyibacteriota</taxon>
    </lineage>
</organism>
<sequence>MTRKINKIELPKPIDKKEITLDSLVLDDDNPRFGSTLNGKSQEEIIEKLAKEKNLYELIESFRQNGYYEAEPLLVIGDKKSPGKYIVIEGNRRVAALKILFDSNLLKKFGFSSPNNLKLEDSLVENLTKHIPVQVYGSRKDLWSYLGFRHIKGPMPWDPYSKALYIVSLHKAGTSIDEIVERIGDQNALVVKMFNGIKVLQQAERKNLIEPENIAKFAFSHLYTILGYTNTQKFLGLKIKSGTLLKDNPIHEKYIKNLKLLIEFIYGDKEGKFKSVIRSQNPDIRQLDAVLSDPKLIADLKVNVNQVGSLSNVFAATGEAEQIVPDLIADALAKLKKAAANFHTYKKVDSSTRSMIDEIAELAIDLTNRLDAKKKGKKS</sequence>
<gene>
    <name evidence="1" type="ORF">UT75_C0002G0049</name>
</gene>
<reference evidence="1 2" key="1">
    <citation type="journal article" date="2015" name="Nature">
        <title>rRNA introns, odd ribosomes, and small enigmatic genomes across a large radiation of phyla.</title>
        <authorList>
            <person name="Brown C.T."/>
            <person name="Hug L.A."/>
            <person name="Thomas B.C."/>
            <person name="Sharon I."/>
            <person name="Castelle C.J."/>
            <person name="Singh A."/>
            <person name="Wilkins M.J."/>
            <person name="Williams K.H."/>
            <person name="Banfield J.F."/>
        </authorList>
    </citation>
    <scope>NUCLEOTIDE SEQUENCE [LARGE SCALE GENOMIC DNA]</scope>
</reference>
<comment type="caution">
    <text evidence="1">The sequence shown here is derived from an EMBL/GenBank/DDBJ whole genome shotgun (WGS) entry which is preliminary data.</text>
</comment>
<name>A0A0G0TSZ6_9BACT</name>
<evidence type="ECO:0000313" key="1">
    <source>
        <dbReference type="EMBL" id="KKR41012.1"/>
    </source>
</evidence>
<proteinExistence type="predicted"/>
<accession>A0A0G0TSZ6</accession>
<dbReference type="InterPro" id="IPR036086">
    <property type="entry name" value="ParB/Sulfiredoxin_sf"/>
</dbReference>
<dbReference type="EMBL" id="LBXZ01000002">
    <property type="protein sequence ID" value="KKR41012.1"/>
    <property type="molecule type" value="Genomic_DNA"/>
</dbReference>
<evidence type="ECO:0000313" key="2">
    <source>
        <dbReference type="Proteomes" id="UP000034072"/>
    </source>
</evidence>
<dbReference type="CDD" id="cd16387">
    <property type="entry name" value="ParB_N_Srx"/>
    <property type="match status" value="1"/>
</dbReference>
<dbReference type="Proteomes" id="UP000034072">
    <property type="component" value="Unassembled WGS sequence"/>
</dbReference>
<dbReference type="SUPFAM" id="SSF110849">
    <property type="entry name" value="ParB/Sulfiredoxin"/>
    <property type="match status" value="1"/>
</dbReference>
<protein>
    <submittedName>
        <fullName evidence="1">Uncharacterized protein</fullName>
    </submittedName>
</protein>
<dbReference type="Gene3D" id="3.90.1530.10">
    <property type="entry name" value="Conserved hypothetical protein from pyrococcus furiosus pfu- 392566-001, ParB domain"/>
    <property type="match status" value="1"/>
</dbReference>
<dbReference type="AlphaFoldDB" id="A0A0G0TSZ6"/>